<proteinExistence type="predicted"/>
<accession>A0ABW2HI51</accession>
<keyword evidence="1" id="KW-0472">Membrane</keyword>
<gene>
    <name evidence="2" type="ORF">ACFQS1_01535</name>
</gene>
<sequence length="357" mass="36042">MRHPSEGTLRRLVDEPDGVPDAARHHVLGCAECRAGLAAAESDADLAAHALHAEAGADDIEAGTDVDAAWRRLSATTAAPGKFRHPGRKLRSPIVAGVAAAVVLAGAGAAAAADWLPIFRAERVTPVVVTPGDLVALPDLSAYGTVELTKPARVRAVDGPAAATEATGLPVPQVGKLPRGVTGSPSYRVGDRAVATFTFQAAKAARTAAAAGKPLPPPPAGMDGSQFRLTAGPGLAAIWAEGHGVPAMVVARVAAPVVYSTGIPFETARDYLLSLPGLPESVATELRGTAALSLIVKGASETTATVDVNGVPATVLALKDGTMAGVVWVDGGYLTGVAGSISADEAVGVARGLRWSR</sequence>
<reference evidence="3" key="1">
    <citation type="journal article" date="2019" name="Int. J. Syst. Evol. Microbiol.">
        <title>The Global Catalogue of Microorganisms (GCM) 10K type strain sequencing project: providing services to taxonomists for standard genome sequencing and annotation.</title>
        <authorList>
            <consortium name="The Broad Institute Genomics Platform"/>
            <consortium name="The Broad Institute Genome Sequencing Center for Infectious Disease"/>
            <person name="Wu L."/>
            <person name="Ma J."/>
        </authorList>
    </citation>
    <scope>NUCLEOTIDE SEQUENCE [LARGE SCALE GENOMIC DNA]</scope>
    <source>
        <strain evidence="3">XZYJT-10</strain>
    </source>
</reference>
<evidence type="ECO:0000313" key="2">
    <source>
        <dbReference type="EMBL" id="MFC7272647.1"/>
    </source>
</evidence>
<comment type="caution">
    <text evidence="2">The sequence shown here is derived from an EMBL/GenBank/DDBJ whole genome shotgun (WGS) entry which is preliminary data.</text>
</comment>
<keyword evidence="1" id="KW-1133">Transmembrane helix</keyword>
<keyword evidence="1" id="KW-0812">Transmembrane</keyword>
<dbReference type="EMBL" id="JBHTBJ010000001">
    <property type="protein sequence ID" value="MFC7272647.1"/>
    <property type="molecule type" value="Genomic_DNA"/>
</dbReference>
<evidence type="ECO:0008006" key="4">
    <source>
        <dbReference type="Google" id="ProtNLM"/>
    </source>
</evidence>
<keyword evidence="3" id="KW-1185">Reference proteome</keyword>
<evidence type="ECO:0000313" key="3">
    <source>
        <dbReference type="Proteomes" id="UP001596548"/>
    </source>
</evidence>
<dbReference type="Proteomes" id="UP001596548">
    <property type="component" value="Unassembled WGS sequence"/>
</dbReference>
<organism evidence="2 3">
    <name type="scientific">Paractinoplanes rhizophilus</name>
    <dbReference type="NCBI Taxonomy" id="1416877"/>
    <lineage>
        <taxon>Bacteria</taxon>
        <taxon>Bacillati</taxon>
        <taxon>Actinomycetota</taxon>
        <taxon>Actinomycetes</taxon>
        <taxon>Micromonosporales</taxon>
        <taxon>Micromonosporaceae</taxon>
        <taxon>Paractinoplanes</taxon>
    </lineage>
</organism>
<protein>
    <recommendedName>
        <fullName evidence="4">Anti-sigma factor RsiW</fullName>
    </recommendedName>
</protein>
<evidence type="ECO:0000256" key="1">
    <source>
        <dbReference type="SAM" id="Phobius"/>
    </source>
</evidence>
<feature type="transmembrane region" description="Helical" evidence="1">
    <location>
        <begin position="94"/>
        <end position="116"/>
    </location>
</feature>
<name>A0ABW2HI51_9ACTN</name>
<dbReference type="RefSeq" id="WP_378964032.1">
    <property type="nucleotide sequence ID" value="NZ_JBHTBJ010000001.1"/>
</dbReference>